<dbReference type="InterPro" id="IPR005184">
    <property type="entry name" value="DUF306_Meta_HslJ"/>
</dbReference>
<accession>A0AAW5N451</accession>
<name>A0AAW5N451_9BACT</name>
<reference evidence="3 4" key="1">
    <citation type="submission" date="2022-08" db="EMBL/GenBank/DDBJ databases">
        <authorList>
            <person name="Zeman M."/>
            <person name="Kubasova T."/>
        </authorList>
    </citation>
    <scope>NUCLEOTIDE SEQUENCE [LARGE SCALE GENOMIC DNA]</scope>
    <source>
        <strain evidence="3 4">ET62</strain>
    </source>
</reference>
<organism evidence="3 4">
    <name type="scientific">Phocaeicola barnesiae</name>
    <dbReference type="NCBI Taxonomy" id="376804"/>
    <lineage>
        <taxon>Bacteria</taxon>
        <taxon>Pseudomonadati</taxon>
        <taxon>Bacteroidota</taxon>
        <taxon>Bacteroidia</taxon>
        <taxon>Bacteroidales</taxon>
        <taxon>Bacteroidaceae</taxon>
        <taxon>Phocaeicola</taxon>
    </lineage>
</organism>
<feature type="signal peptide" evidence="1">
    <location>
        <begin position="1"/>
        <end position="23"/>
    </location>
</feature>
<proteinExistence type="predicted"/>
<evidence type="ECO:0000256" key="1">
    <source>
        <dbReference type="SAM" id="SignalP"/>
    </source>
</evidence>
<evidence type="ECO:0000259" key="2">
    <source>
        <dbReference type="Pfam" id="PF03724"/>
    </source>
</evidence>
<feature type="domain" description="DUF306" evidence="2">
    <location>
        <begin position="148"/>
        <end position="256"/>
    </location>
</feature>
<protein>
    <submittedName>
        <fullName evidence="3">META domain-containing protein</fullName>
    </submittedName>
</protein>
<evidence type="ECO:0000313" key="4">
    <source>
        <dbReference type="Proteomes" id="UP001204579"/>
    </source>
</evidence>
<dbReference type="InterPro" id="IPR038670">
    <property type="entry name" value="HslJ-like_sf"/>
</dbReference>
<dbReference type="InterPro" id="IPR053147">
    <property type="entry name" value="Hsp_HslJ-like"/>
</dbReference>
<dbReference type="Proteomes" id="UP001204579">
    <property type="component" value="Unassembled WGS sequence"/>
</dbReference>
<keyword evidence="1" id="KW-0732">Signal</keyword>
<dbReference type="PANTHER" id="PTHR35535">
    <property type="entry name" value="HEAT SHOCK PROTEIN HSLJ"/>
    <property type="match status" value="1"/>
</dbReference>
<dbReference type="Gene3D" id="2.40.128.270">
    <property type="match status" value="2"/>
</dbReference>
<dbReference type="Pfam" id="PF03724">
    <property type="entry name" value="META"/>
    <property type="match status" value="2"/>
</dbReference>
<feature type="domain" description="DUF306" evidence="2">
    <location>
        <begin position="30"/>
        <end position="135"/>
    </location>
</feature>
<dbReference type="EMBL" id="JANRHJ010000005">
    <property type="protein sequence ID" value="MCR8873475.1"/>
    <property type="molecule type" value="Genomic_DNA"/>
</dbReference>
<evidence type="ECO:0000313" key="3">
    <source>
        <dbReference type="EMBL" id="MCR8873475.1"/>
    </source>
</evidence>
<sequence>MRKTFLGVAALAACMMMSCKSSKQVATVDLSGEWNIVAVDGQELTATEKPFIGLDMANKSLHGNAGCNSLLGNFELDSIHPGTIRFTQVGATRMMCPDMETETKVLAALNKVAGYDETAEGVVLTDAEGNALLTLEKREAPAVSVNDLKGEWIISQVEGEEVGKTENVPFISLNVDEKTLHGNAGCNIINGGFEQDADQPSSLRFSQVISTMMACPNMETEGKILQALNKVHSFAKGQADGTMVLMDENGAEVMMLQQNVGEPLTK</sequence>
<dbReference type="PROSITE" id="PS51257">
    <property type="entry name" value="PROKAR_LIPOPROTEIN"/>
    <property type="match status" value="1"/>
</dbReference>
<gene>
    <name evidence="3" type="ORF">NW209_05490</name>
</gene>
<comment type="caution">
    <text evidence="3">The sequence shown here is derived from an EMBL/GenBank/DDBJ whole genome shotgun (WGS) entry which is preliminary data.</text>
</comment>
<dbReference type="PANTHER" id="PTHR35535:SF1">
    <property type="entry name" value="HEAT SHOCK PROTEIN HSLJ"/>
    <property type="match status" value="1"/>
</dbReference>
<dbReference type="AlphaFoldDB" id="A0AAW5N451"/>
<keyword evidence="4" id="KW-1185">Reference proteome</keyword>
<feature type="chain" id="PRO_5043419914" evidence="1">
    <location>
        <begin position="24"/>
        <end position="266"/>
    </location>
</feature>
<dbReference type="RefSeq" id="WP_235302781.1">
    <property type="nucleotide sequence ID" value="NZ_CALULB010000012.1"/>
</dbReference>